<feature type="compositionally biased region" description="Basic and acidic residues" evidence="1">
    <location>
        <begin position="368"/>
        <end position="394"/>
    </location>
</feature>
<name>A0A8H7EKL4_9PLEO</name>
<reference evidence="2" key="1">
    <citation type="submission" date="2020-01" db="EMBL/GenBank/DDBJ databases">
        <authorList>
            <person name="Feng Z.H.Z."/>
        </authorList>
    </citation>
    <scope>NUCLEOTIDE SEQUENCE</scope>
    <source>
        <strain evidence="2">CBS107.38</strain>
    </source>
</reference>
<sequence>MARTRATKGRPRPPSRNTIAKIVPRLESTVEALRALITSIELDNNKVDKTPLVLDKGRERGTADFVRDMDEEDDMVDVMKVAACAKRRIQGPAPKASATKKHKPFPAIYTARTTRSKTLTSRIKSDSIHSDTETDTYSESEHDFKACDSTIMNTGSFRKNAEISHINSSLDLLRPYMAFQLSVSGLSGKAYEAAQVSMASVLDVVESLEKQGSIAPMKKRNSLRSSAEDGEVCTDRENRAGGEEEEDVLLRKQRDLNEQTWKRLEQNKRRKEKRGKDNRHAIIRPSSSSSASFDAATEVASDTEDEAKYPPTKSFSVLSTTSSYQSLHRSTDSAETSSEGEESDIMERREKNALRRRKARQQRRNVRKREERDSESEAHTEVDVAGRKESEKRTPMLASQECGKKVMVEFLPVAW</sequence>
<gene>
    <name evidence="2" type="ORF">GT037_000571</name>
</gene>
<feature type="compositionally biased region" description="Polar residues" evidence="1">
    <location>
        <begin position="313"/>
        <end position="337"/>
    </location>
</feature>
<evidence type="ECO:0000313" key="3">
    <source>
        <dbReference type="Proteomes" id="UP000596902"/>
    </source>
</evidence>
<feature type="region of interest" description="Disordered" evidence="1">
    <location>
        <begin position="214"/>
        <end position="398"/>
    </location>
</feature>
<dbReference type="Proteomes" id="UP000596902">
    <property type="component" value="Unassembled WGS sequence"/>
</dbReference>
<dbReference type="GeneID" id="62198796"/>
<proteinExistence type="predicted"/>
<accession>A0A8H7EKL4</accession>
<feature type="compositionally biased region" description="Basic and acidic residues" evidence="1">
    <location>
        <begin position="233"/>
        <end position="267"/>
    </location>
</feature>
<protein>
    <submittedName>
        <fullName evidence="2">Uncharacterized protein</fullName>
    </submittedName>
</protein>
<dbReference type="RefSeq" id="XP_038791474.1">
    <property type="nucleotide sequence ID" value="XM_038925618.1"/>
</dbReference>
<comment type="caution">
    <text evidence="2">The sequence shown here is derived from an EMBL/GenBank/DDBJ whole genome shotgun (WGS) entry which is preliminary data.</text>
</comment>
<evidence type="ECO:0000256" key="1">
    <source>
        <dbReference type="SAM" id="MobiDB-lite"/>
    </source>
</evidence>
<reference evidence="2" key="2">
    <citation type="submission" date="2020-08" db="EMBL/GenBank/DDBJ databases">
        <title>Draft Genome Sequence of Cumin Blight Pathogen Alternaria burnsii.</title>
        <authorList>
            <person name="Feng Z."/>
        </authorList>
    </citation>
    <scope>NUCLEOTIDE SEQUENCE</scope>
    <source>
        <strain evidence="2">CBS107.38</strain>
    </source>
</reference>
<dbReference type="EMBL" id="JAAABM010000001">
    <property type="protein sequence ID" value="KAF7681595.1"/>
    <property type="molecule type" value="Genomic_DNA"/>
</dbReference>
<feature type="compositionally biased region" description="Basic residues" evidence="1">
    <location>
        <begin position="354"/>
        <end position="367"/>
    </location>
</feature>
<dbReference type="AlphaFoldDB" id="A0A8H7EKL4"/>
<organism evidence="2 3">
    <name type="scientific">Alternaria burnsii</name>
    <dbReference type="NCBI Taxonomy" id="1187904"/>
    <lineage>
        <taxon>Eukaryota</taxon>
        <taxon>Fungi</taxon>
        <taxon>Dikarya</taxon>
        <taxon>Ascomycota</taxon>
        <taxon>Pezizomycotina</taxon>
        <taxon>Dothideomycetes</taxon>
        <taxon>Pleosporomycetidae</taxon>
        <taxon>Pleosporales</taxon>
        <taxon>Pleosporineae</taxon>
        <taxon>Pleosporaceae</taxon>
        <taxon>Alternaria</taxon>
        <taxon>Alternaria sect. Alternaria</taxon>
    </lineage>
</organism>
<evidence type="ECO:0000313" key="2">
    <source>
        <dbReference type="EMBL" id="KAF7681595.1"/>
    </source>
</evidence>
<keyword evidence="3" id="KW-1185">Reference proteome</keyword>